<evidence type="ECO:0000259" key="5">
    <source>
        <dbReference type="PROSITE" id="PS51842"/>
    </source>
</evidence>
<dbReference type="SMART" id="SM01391">
    <property type="entry name" value="Filament"/>
    <property type="match status" value="1"/>
</dbReference>
<dbReference type="PROSITE" id="PS51842">
    <property type="entry name" value="IF_ROD_2"/>
    <property type="match status" value="1"/>
</dbReference>
<reference evidence="7" key="1">
    <citation type="submission" date="2015-09" db="EMBL/GenBank/DDBJ databases">
        <authorList>
            <person name="Sai Rama Sridatta P."/>
        </authorList>
    </citation>
    <scope>NUCLEOTIDE SEQUENCE [LARGE SCALE GENOMIC DNA]</scope>
</reference>
<dbReference type="InterPro" id="IPR002957">
    <property type="entry name" value="Keratin_I"/>
</dbReference>
<dbReference type="InterPro" id="IPR018039">
    <property type="entry name" value="IF_conserved"/>
</dbReference>
<keyword evidence="1 3" id="KW-0403">Intermediate filament</keyword>
<sequence>MTSSMSVRSFSMSRQPSFSSRSLMDTSRARSRASVSFAAASPLARSASISQDLNGSISLQLNGLHGNSTNEKEAMQSLNSRLANYLDKVRSLERSNADLEMKIKQLMLDRIPKGHDLDSMMAQAHAVEQEVRKKTLENARLMLEIDNAKLAADDFRIKWETELVMCQSVERDCVALKKAKTDHEQIIASLRGDLDSLKEELYFLKKNHEEELEQMKSRIARDEVNVEVDSASGPELGTILADLRSQYEGIVKKNKEQAEQWYRKKLETVQNEVRESNEALRGAQSELTERQRFLQTLEVELESLHKQIAALEGNLGETGQKYSAEMERLQAILNQLEDDLSQLRLDMQRTKTDYEQLLRIKQNLEMEIATYRRLLEGEETSEPDVRTRKIVKVVTQTMVNGKVVDESSEVEQIEETKK</sequence>
<dbReference type="Ensembl" id="ENSLCAT00010006906.1">
    <property type="protein sequence ID" value="ENSLCAP00010006740.1"/>
    <property type="gene ID" value="ENSLCAG00010003316.1"/>
</dbReference>
<dbReference type="PANTHER" id="PTHR23239">
    <property type="entry name" value="INTERMEDIATE FILAMENT"/>
    <property type="match status" value="1"/>
</dbReference>
<dbReference type="Gene3D" id="1.20.5.500">
    <property type="entry name" value="Single helix bin"/>
    <property type="match status" value="1"/>
</dbReference>
<evidence type="ECO:0000256" key="4">
    <source>
        <dbReference type="SAM" id="Coils"/>
    </source>
</evidence>
<evidence type="ECO:0000313" key="7">
    <source>
        <dbReference type="Proteomes" id="UP000314980"/>
    </source>
</evidence>
<evidence type="ECO:0000256" key="1">
    <source>
        <dbReference type="ARBA" id="ARBA00022754"/>
    </source>
</evidence>
<dbReference type="FunFam" id="1.20.5.170:FF:000002">
    <property type="entry name" value="Type I keratin KA11"/>
    <property type="match status" value="1"/>
</dbReference>
<dbReference type="InterPro" id="IPR039008">
    <property type="entry name" value="IF_rod_dom"/>
</dbReference>
<dbReference type="SUPFAM" id="SSF64593">
    <property type="entry name" value="Intermediate filament protein, coiled coil region"/>
    <property type="match status" value="2"/>
</dbReference>
<dbReference type="GeneTree" id="ENSGT00950000182969"/>
<dbReference type="AlphaFoldDB" id="A0A4W6C6U0"/>
<protein>
    <submittedName>
        <fullName evidence="6">Si:ch211-243g18.2</fullName>
    </submittedName>
</protein>
<dbReference type="Proteomes" id="UP000314980">
    <property type="component" value="Unassembled WGS sequence"/>
</dbReference>
<feature type="domain" description="IF rod" evidence="5">
    <location>
        <begin position="71"/>
        <end position="382"/>
    </location>
</feature>
<dbReference type="Pfam" id="PF00038">
    <property type="entry name" value="Filament"/>
    <property type="match status" value="1"/>
</dbReference>
<feature type="coiled-coil region" evidence="4">
    <location>
        <begin position="180"/>
        <end position="381"/>
    </location>
</feature>
<name>A0A4W6C6U0_LATCA</name>
<organism evidence="6 7">
    <name type="scientific">Lates calcarifer</name>
    <name type="common">Barramundi</name>
    <name type="synonym">Holocentrus calcarifer</name>
    <dbReference type="NCBI Taxonomy" id="8187"/>
    <lineage>
        <taxon>Eukaryota</taxon>
        <taxon>Metazoa</taxon>
        <taxon>Chordata</taxon>
        <taxon>Craniata</taxon>
        <taxon>Vertebrata</taxon>
        <taxon>Euteleostomi</taxon>
        <taxon>Actinopterygii</taxon>
        <taxon>Neopterygii</taxon>
        <taxon>Teleostei</taxon>
        <taxon>Neoteleostei</taxon>
        <taxon>Acanthomorphata</taxon>
        <taxon>Carangaria</taxon>
        <taxon>Carangaria incertae sedis</taxon>
        <taxon>Centropomidae</taxon>
        <taxon>Lates</taxon>
    </lineage>
</organism>
<dbReference type="PROSITE" id="PS00226">
    <property type="entry name" value="IF_ROD_1"/>
    <property type="match status" value="1"/>
</dbReference>
<proteinExistence type="inferred from homology"/>
<reference evidence="6" key="3">
    <citation type="submission" date="2025-09" db="UniProtKB">
        <authorList>
            <consortium name="Ensembl"/>
        </authorList>
    </citation>
    <scope>IDENTIFICATION</scope>
</reference>
<dbReference type="Gene3D" id="1.20.5.1160">
    <property type="entry name" value="Vasodilator-stimulated phosphoprotein"/>
    <property type="match status" value="1"/>
</dbReference>
<keyword evidence="7" id="KW-1185">Reference proteome</keyword>
<dbReference type="Gene3D" id="1.20.5.170">
    <property type="match status" value="1"/>
</dbReference>
<evidence type="ECO:0000313" key="6">
    <source>
        <dbReference type="Ensembl" id="ENSLCAP00010006740.1"/>
    </source>
</evidence>
<dbReference type="GO" id="GO:0005198">
    <property type="term" value="F:structural molecule activity"/>
    <property type="evidence" value="ECO:0007669"/>
    <property type="project" value="InterPro"/>
</dbReference>
<comment type="similarity">
    <text evidence="3">Belongs to the intermediate filament family.</text>
</comment>
<dbReference type="PANTHER" id="PTHR23239:SF351">
    <property type="entry name" value="KERATIN, TYPE I CYTOSKELETAL 18"/>
    <property type="match status" value="1"/>
</dbReference>
<accession>A0A4W6C6U0</accession>
<keyword evidence="2 4" id="KW-0175">Coiled coil</keyword>
<reference evidence="6" key="2">
    <citation type="submission" date="2025-08" db="UniProtKB">
        <authorList>
            <consortium name="Ensembl"/>
        </authorList>
    </citation>
    <scope>IDENTIFICATION</scope>
</reference>
<evidence type="ECO:0000256" key="2">
    <source>
        <dbReference type="ARBA" id="ARBA00023054"/>
    </source>
</evidence>
<evidence type="ECO:0000256" key="3">
    <source>
        <dbReference type="RuleBase" id="RU000685"/>
    </source>
</evidence>
<feature type="coiled-coil region" evidence="4">
    <location>
        <begin position="75"/>
        <end position="109"/>
    </location>
</feature>
<dbReference type="GO" id="GO:0005882">
    <property type="term" value="C:intermediate filament"/>
    <property type="evidence" value="ECO:0007669"/>
    <property type="project" value="UniProtKB-KW"/>
</dbReference>
<dbReference type="PRINTS" id="PR01248">
    <property type="entry name" value="TYPE1KERATIN"/>
</dbReference>